<dbReference type="EMBL" id="JH658869">
    <property type="protein sequence ID" value="EXL74062.1"/>
    <property type="molecule type" value="Genomic_DNA"/>
</dbReference>
<dbReference type="SUPFAM" id="SSF55008">
    <property type="entry name" value="HMA, heavy metal-associated domain"/>
    <property type="match status" value="1"/>
</dbReference>
<dbReference type="PROSITE" id="PS01047">
    <property type="entry name" value="HMA_1"/>
    <property type="match status" value="1"/>
</dbReference>
<sequence length="146" mass="16669">MACCAVGAYIVFRFINIHEKLCALYPRQSYVDHAPTQRPKPIKGAQVRILSLDGLTCASCVSDVQDIIKTIPGVLKATVSLGLLRAQVEFNNHLVTEGEIIDLDPNFILRHFARRGMGKDQIWQLLHHWALCWLLYKLWLILYRLA</sequence>
<accession>X0HCM6</accession>
<gene>
    <name evidence="3" type="ORF">FOPG_10750</name>
</gene>
<evidence type="ECO:0000313" key="3">
    <source>
        <dbReference type="EMBL" id="EXL74062.1"/>
    </source>
</evidence>
<dbReference type="InterPro" id="IPR036163">
    <property type="entry name" value="HMA_dom_sf"/>
</dbReference>
<dbReference type="InterPro" id="IPR017969">
    <property type="entry name" value="Heavy-metal-associated_CS"/>
</dbReference>
<organism evidence="3">
    <name type="scientific">Fusarium oxysporum f. sp. conglutinans race 2 54008</name>
    <dbReference type="NCBI Taxonomy" id="1089457"/>
    <lineage>
        <taxon>Eukaryota</taxon>
        <taxon>Fungi</taxon>
        <taxon>Dikarya</taxon>
        <taxon>Ascomycota</taxon>
        <taxon>Pezizomycotina</taxon>
        <taxon>Sordariomycetes</taxon>
        <taxon>Hypocreomycetidae</taxon>
        <taxon>Hypocreales</taxon>
        <taxon>Nectriaceae</taxon>
        <taxon>Fusarium</taxon>
        <taxon>Fusarium oxysporum species complex</taxon>
    </lineage>
</organism>
<feature type="domain" description="HMA" evidence="2">
    <location>
        <begin position="46"/>
        <end position="120"/>
    </location>
</feature>
<dbReference type="AlphaFoldDB" id="X0HCM6"/>
<proteinExistence type="predicted"/>
<dbReference type="PROSITE" id="PS50846">
    <property type="entry name" value="HMA_2"/>
    <property type="match status" value="1"/>
</dbReference>
<protein>
    <recommendedName>
        <fullName evidence="2">HMA domain-containing protein</fullName>
    </recommendedName>
</protein>
<reference evidence="3" key="1">
    <citation type="submission" date="2011-11" db="EMBL/GenBank/DDBJ databases">
        <title>The Genome Sequence of Fusarium oxysporum PHW808.</title>
        <authorList>
            <consortium name="The Broad Institute Genome Sequencing Platform"/>
            <person name="Ma L.-J."/>
            <person name="Gale L.R."/>
            <person name="Schwartz D.C."/>
            <person name="Zhou S."/>
            <person name="Corby-Kistler H."/>
            <person name="Young S.K."/>
            <person name="Zeng Q."/>
            <person name="Gargeya S."/>
            <person name="Fitzgerald M."/>
            <person name="Haas B."/>
            <person name="Abouelleil A."/>
            <person name="Alvarado L."/>
            <person name="Arachchi H.M."/>
            <person name="Berlin A."/>
            <person name="Brown A."/>
            <person name="Chapman S.B."/>
            <person name="Chen Z."/>
            <person name="Dunbar C."/>
            <person name="Freedman E."/>
            <person name="Gearin G."/>
            <person name="Goldberg J."/>
            <person name="Griggs A."/>
            <person name="Gujja S."/>
            <person name="Heiman D."/>
            <person name="Howarth C."/>
            <person name="Larson L."/>
            <person name="Lui A."/>
            <person name="MacDonald P.J.P."/>
            <person name="Montmayeur A."/>
            <person name="Murphy C."/>
            <person name="Neiman D."/>
            <person name="Pearson M."/>
            <person name="Priest M."/>
            <person name="Roberts A."/>
            <person name="Saif S."/>
            <person name="Shea T."/>
            <person name="Shenoy N."/>
            <person name="Sisk P."/>
            <person name="Stolte C."/>
            <person name="Sykes S."/>
            <person name="Wortman J."/>
            <person name="Nusbaum C."/>
            <person name="Birren B."/>
        </authorList>
    </citation>
    <scope>NUCLEOTIDE SEQUENCE [LARGE SCALE GENOMIC DNA]</scope>
    <source>
        <strain evidence="3">54008</strain>
    </source>
</reference>
<evidence type="ECO:0000259" key="2">
    <source>
        <dbReference type="PROSITE" id="PS50846"/>
    </source>
</evidence>
<dbReference type="Proteomes" id="UP000030676">
    <property type="component" value="Unassembled WGS sequence"/>
</dbReference>
<dbReference type="GO" id="GO:0046872">
    <property type="term" value="F:metal ion binding"/>
    <property type="evidence" value="ECO:0007669"/>
    <property type="project" value="UniProtKB-KW"/>
</dbReference>
<dbReference type="Gene3D" id="3.30.70.100">
    <property type="match status" value="1"/>
</dbReference>
<dbReference type="CDD" id="cd00371">
    <property type="entry name" value="HMA"/>
    <property type="match status" value="1"/>
</dbReference>
<dbReference type="Pfam" id="PF00403">
    <property type="entry name" value="HMA"/>
    <property type="match status" value="1"/>
</dbReference>
<keyword evidence="1" id="KW-0479">Metal-binding</keyword>
<reference evidence="3" key="2">
    <citation type="submission" date="2012-05" db="EMBL/GenBank/DDBJ databases">
        <title>The Genome Annotation of Fusarium oxysporum PHW808.</title>
        <authorList>
            <consortium name="The Broad Institute Genomics Platform"/>
            <person name="Ma L.-J."/>
            <person name="Corby-Kistler H."/>
            <person name="Broz K."/>
            <person name="Gale L.R."/>
            <person name="Jonkers W."/>
            <person name="O'Donnell K."/>
            <person name="Ploetz R."/>
            <person name="Steinberg C."/>
            <person name="Schwartz D.C."/>
            <person name="VanEtten H."/>
            <person name="Zhou S."/>
            <person name="Young S.K."/>
            <person name="Zeng Q."/>
            <person name="Gargeya S."/>
            <person name="Fitzgerald M."/>
            <person name="Abouelleil A."/>
            <person name="Alvarado L."/>
            <person name="Chapman S.B."/>
            <person name="Gainer-Dewar J."/>
            <person name="Goldberg J."/>
            <person name="Griggs A."/>
            <person name="Gujja S."/>
            <person name="Hansen M."/>
            <person name="Howarth C."/>
            <person name="Imamovic A."/>
            <person name="Ireland A."/>
            <person name="Larimer J."/>
            <person name="McCowan C."/>
            <person name="Murphy C."/>
            <person name="Pearson M."/>
            <person name="Poon T.W."/>
            <person name="Priest M."/>
            <person name="Roberts A."/>
            <person name="Saif S."/>
            <person name="Shea T."/>
            <person name="Sykes S."/>
            <person name="Wortman J."/>
            <person name="Nusbaum C."/>
            <person name="Birren B."/>
        </authorList>
    </citation>
    <scope>NUCLEOTIDE SEQUENCE</scope>
    <source>
        <strain evidence="3">54008</strain>
    </source>
</reference>
<evidence type="ECO:0000256" key="1">
    <source>
        <dbReference type="ARBA" id="ARBA00022723"/>
    </source>
</evidence>
<dbReference type="HOGENOM" id="CLU_1777554_0_0_1"/>
<name>X0HCM6_FUSOX</name>
<dbReference type="InterPro" id="IPR006121">
    <property type="entry name" value="HMA_dom"/>
</dbReference>